<organism evidence="7 8">
    <name type="scientific">Paspalum notatum var. saurae</name>
    <dbReference type="NCBI Taxonomy" id="547442"/>
    <lineage>
        <taxon>Eukaryota</taxon>
        <taxon>Viridiplantae</taxon>
        <taxon>Streptophyta</taxon>
        <taxon>Embryophyta</taxon>
        <taxon>Tracheophyta</taxon>
        <taxon>Spermatophyta</taxon>
        <taxon>Magnoliopsida</taxon>
        <taxon>Liliopsida</taxon>
        <taxon>Poales</taxon>
        <taxon>Poaceae</taxon>
        <taxon>PACMAD clade</taxon>
        <taxon>Panicoideae</taxon>
        <taxon>Andropogonodae</taxon>
        <taxon>Paspaleae</taxon>
        <taxon>Paspalinae</taxon>
        <taxon>Paspalum</taxon>
    </lineage>
</organism>
<dbReference type="GO" id="GO:0009908">
    <property type="term" value="P:flower development"/>
    <property type="evidence" value="ECO:0007669"/>
    <property type="project" value="UniProtKB-KW"/>
</dbReference>
<keyword evidence="3 4" id="KW-0287">Flowering</keyword>
<evidence type="ECO:0000313" key="8">
    <source>
        <dbReference type="Proteomes" id="UP001341281"/>
    </source>
</evidence>
<keyword evidence="5" id="KW-0175">Coiled coil</keyword>
<proteinExistence type="inferred from homology"/>
<dbReference type="GO" id="GO:0030154">
    <property type="term" value="P:cell differentiation"/>
    <property type="evidence" value="ECO:0007669"/>
    <property type="project" value="UniProtKB-KW"/>
</dbReference>
<evidence type="ECO:0000256" key="4">
    <source>
        <dbReference type="RuleBase" id="RU364012"/>
    </source>
</evidence>
<dbReference type="PANTHER" id="PTHR31791:SF4">
    <property type="entry name" value="FRIGIDA-LIKE PROTEIN 3"/>
    <property type="match status" value="1"/>
</dbReference>
<feature type="region of interest" description="Disordered" evidence="6">
    <location>
        <begin position="499"/>
        <end position="544"/>
    </location>
</feature>
<dbReference type="InterPro" id="IPR012474">
    <property type="entry name" value="Frigida"/>
</dbReference>
<name>A0AAQ3SY35_PASNO</name>
<dbReference type="EMBL" id="CP144747">
    <property type="protein sequence ID" value="WVZ62780.1"/>
    <property type="molecule type" value="Genomic_DNA"/>
</dbReference>
<feature type="coiled-coil region" evidence="5">
    <location>
        <begin position="67"/>
        <end position="134"/>
    </location>
</feature>
<evidence type="ECO:0000256" key="1">
    <source>
        <dbReference type="ARBA" id="ARBA00008956"/>
    </source>
</evidence>
<protein>
    <recommendedName>
        <fullName evidence="4">FRIGIDA-like protein</fullName>
    </recommendedName>
</protein>
<gene>
    <name evidence="7" type="ORF">U9M48_012482</name>
</gene>
<dbReference type="AlphaFoldDB" id="A0AAQ3SY35"/>
<accession>A0AAQ3SY35</accession>
<evidence type="ECO:0000256" key="3">
    <source>
        <dbReference type="ARBA" id="ARBA00023089"/>
    </source>
</evidence>
<comment type="similarity">
    <text evidence="1 4">Belongs to the Frigida family.</text>
</comment>
<dbReference type="Pfam" id="PF07899">
    <property type="entry name" value="Frigida"/>
    <property type="match status" value="1"/>
</dbReference>
<keyword evidence="4" id="KW-0217">Developmental protein</keyword>
<dbReference type="PANTHER" id="PTHR31791">
    <property type="entry name" value="FRIGIDA-LIKE PROTEIN 3-RELATED"/>
    <property type="match status" value="1"/>
</dbReference>
<keyword evidence="2 4" id="KW-0221">Differentiation</keyword>
<keyword evidence="8" id="KW-1185">Reference proteome</keyword>
<evidence type="ECO:0000313" key="7">
    <source>
        <dbReference type="EMBL" id="WVZ62780.1"/>
    </source>
</evidence>
<evidence type="ECO:0000256" key="5">
    <source>
        <dbReference type="SAM" id="Coils"/>
    </source>
</evidence>
<dbReference type="Proteomes" id="UP001341281">
    <property type="component" value="Chromosome 03"/>
</dbReference>
<evidence type="ECO:0000256" key="6">
    <source>
        <dbReference type="SAM" id="MobiDB-lite"/>
    </source>
</evidence>
<evidence type="ECO:0000256" key="2">
    <source>
        <dbReference type="ARBA" id="ARBA00022782"/>
    </source>
</evidence>
<reference evidence="7 8" key="1">
    <citation type="submission" date="2024-02" db="EMBL/GenBank/DDBJ databases">
        <title>High-quality chromosome-scale genome assembly of Pensacola bahiagrass (Paspalum notatum Flugge var. saurae).</title>
        <authorList>
            <person name="Vega J.M."/>
            <person name="Podio M."/>
            <person name="Orjuela J."/>
            <person name="Siena L.A."/>
            <person name="Pessino S.C."/>
            <person name="Combes M.C."/>
            <person name="Mariac C."/>
            <person name="Albertini E."/>
            <person name="Pupilli F."/>
            <person name="Ortiz J.P.A."/>
            <person name="Leblanc O."/>
        </authorList>
    </citation>
    <scope>NUCLEOTIDE SEQUENCE [LARGE SCALE GENOMIC DNA]</scope>
    <source>
        <strain evidence="7">R1</strain>
        <tissue evidence="7">Leaf</tissue>
    </source>
</reference>
<sequence>MVVLHAKFGGGDGGDTAALGGDVRELELPGMVEGFGTTTWKRAKRQFEAESSRDFTMSDMESVAALMESTSSKIEQLQHAFAELERQSAVSMNLKWKQLEDHFRGLEQSLKKQFDELKEREKEFQETVAKSEQMLEQREAAVVSKELTSLERLQEKRDAALAMIFSKSKLSLPVPAINPMDKALDNLGVKWPKPVSEGSMCLQVGNATLKPRSELVVLCEEMNVKGLHKFISDNRKNLAAIREEIPSALKKASHPYGLVLDSLEEFYAGDNLVLDGKKDGDLLGVRRTCLMLMESLGQLQTDDVTRFTPEGHMLTINIKERAKKIAFEWKSKLDSIDIDASNGNCLEAHAFLQLLATFGIADEYNEDDMCKLLPYVSRRRQTPELCRLLGLSQKMPGVIGVLVGSGRHIDAINLAYAFELTEQFEPVQLLKAYLRDVKKTSPAKNVKMSPGAQNEMNERELSALKAVIKCIEEHKLEEQYPVDPLQKRVLQLEKAKADKRRAVEAAKPQSKRPRANGSAFAPRATSSADKSFYPVTPERHPSNPYERQFMYSAEAHLPPMMSSASYTIQPAHAPYYGSGYPVQYQVPYIH</sequence>